<name>J1RZ85_9ACTN</name>
<accession>J1RZ85</accession>
<comment type="caution">
    <text evidence="2">The sequence shown here is derived from an EMBL/GenBank/DDBJ whole genome shotgun (WGS) entry which is preliminary data.</text>
</comment>
<feature type="transmembrane region" description="Helical" evidence="1">
    <location>
        <begin position="6"/>
        <end position="25"/>
    </location>
</feature>
<proteinExistence type="predicted"/>
<sequence length="36" mass="3368">MATGGGLAAGSVLMLGGLGAGAYMLRRRNTSGASAA</sequence>
<evidence type="ECO:0008006" key="3">
    <source>
        <dbReference type="Google" id="ProtNLM"/>
    </source>
</evidence>
<protein>
    <recommendedName>
        <fullName evidence="3">LPXTG cell wall anchor domain-containing protein</fullName>
    </recommendedName>
</protein>
<evidence type="ECO:0000256" key="1">
    <source>
        <dbReference type="SAM" id="Phobius"/>
    </source>
</evidence>
<dbReference type="EMBL" id="AJGV01000169">
    <property type="protein sequence ID" value="EJJ03852.1"/>
    <property type="molecule type" value="Genomic_DNA"/>
</dbReference>
<gene>
    <name evidence="2" type="ORF">SU9_27014</name>
</gene>
<organism evidence="2">
    <name type="scientific">Streptomyces auratus AGR0001</name>
    <dbReference type="NCBI Taxonomy" id="1160718"/>
    <lineage>
        <taxon>Bacteria</taxon>
        <taxon>Bacillati</taxon>
        <taxon>Actinomycetota</taxon>
        <taxon>Actinomycetes</taxon>
        <taxon>Kitasatosporales</taxon>
        <taxon>Streptomycetaceae</taxon>
        <taxon>Streptomyces</taxon>
    </lineage>
</organism>
<keyword evidence="1" id="KW-0472">Membrane</keyword>
<keyword evidence="1" id="KW-1133">Transmembrane helix</keyword>
<dbReference type="HOGENOM" id="CLU_3358702_0_0_11"/>
<reference evidence="2" key="1">
    <citation type="journal article" date="2012" name="J. Bacteriol.">
        <title>Genome Sequence of Streptomyces auratus Strain AGR0001, a Phoslactomycin-Producing Actinomycete.</title>
        <authorList>
            <person name="Han X."/>
            <person name="Li M."/>
            <person name="Ding Z."/>
            <person name="Zhao J."/>
            <person name="Ji K."/>
            <person name="Wen M."/>
            <person name="Lu T."/>
        </authorList>
    </citation>
    <scope>NUCLEOTIDE SEQUENCE [LARGE SCALE GENOMIC DNA]</scope>
    <source>
        <strain evidence="2">AGR0001</strain>
    </source>
</reference>
<dbReference type="AlphaFoldDB" id="J1RZ85"/>
<keyword evidence="1" id="KW-0812">Transmembrane</keyword>
<evidence type="ECO:0000313" key="2">
    <source>
        <dbReference type="EMBL" id="EJJ03852.1"/>
    </source>
</evidence>
<dbReference type="STRING" id="1160718.SU9_27014"/>